<keyword evidence="2" id="KW-1185">Reference proteome</keyword>
<evidence type="ECO:0000313" key="2">
    <source>
        <dbReference type="Proteomes" id="UP000555448"/>
    </source>
</evidence>
<accession>A0A7W7KDQ7</accession>
<reference evidence="1 2" key="1">
    <citation type="submission" date="2020-08" db="EMBL/GenBank/DDBJ databases">
        <title>Functional genomics of gut bacteria from endangered species of beetles.</title>
        <authorList>
            <person name="Carlos-Shanley C."/>
        </authorList>
    </citation>
    <scope>NUCLEOTIDE SEQUENCE [LARGE SCALE GENOMIC DNA]</scope>
    <source>
        <strain evidence="1 2">S00245</strain>
    </source>
</reference>
<comment type="caution">
    <text evidence="1">The sequence shown here is derived from an EMBL/GenBank/DDBJ whole genome shotgun (WGS) entry which is preliminary data.</text>
</comment>
<name>A0A7W7KDQ7_9SPHN</name>
<evidence type="ECO:0000313" key="1">
    <source>
        <dbReference type="EMBL" id="MBB4860937.1"/>
    </source>
</evidence>
<dbReference type="AlphaFoldDB" id="A0A7W7KDQ7"/>
<dbReference type="Proteomes" id="UP000555448">
    <property type="component" value="Unassembled WGS sequence"/>
</dbReference>
<sequence length="33" mass="3354">MPGKTSSYAEAVVKIAIPEGLDLGIALQPALAE</sequence>
<protein>
    <submittedName>
        <fullName evidence="1">Uncharacterized protein</fullName>
    </submittedName>
</protein>
<gene>
    <name evidence="1" type="ORF">HNO88_004283</name>
</gene>
<proteinExistence type="predicted"/>
<dbReference type="EMBL" id="JACHLR010000038">
    <property type="protein sequence ID" value="MBB4860937.1"/>
    <property type="molecule type" value="Genomic_DNA"/>
</dbReference>
<organism evidence="1 2">
    <name type="scientific">Novosphingobium chloroacetimidivorans</name>
    <dbReference type="NCBI Taxonomy" id="1428314"/>
    <lineage>
        <taxon>Bacteria</taxon>
        <taxon>Pseudomonadati</taxon>
        <taxon>Pseudomonadota</taxon>
        <taxon>Alphaproteobacteria</taxon>
        <taxon>Sphingomonadales</taxon>
        <taxon>Sphingomonadaceae</taxon>
        <taxon>Novosphingobium</taxon>
    </lineage>
</organism>